<evidence type="ECO:0000256" key="1">
    <source>
        <dbReference type="SAM" id="MobiDB-lite"/>
    </source>
</evidence>
<feature type="region of interest" description="Disordered" evidence="1">
    <location>
        <begin position="355"/>
        <end position="387"/>
    </location>
</feature>
<accession>A0A1J1LH34</accession>
<dbReference type="EMBL" id="CZDF01000133">
    <property type="protein sequence ID" value="CUR31909.1"/>
    <property type="molecule type" value="Genomic_DNA"/>
</dbReference>
<feature type="domain" description="SLH" evidence="2">
    <location>
        <begin position="127"/>
        <end position="191"/>
    </location>
</feature>
<keyword evidence="4" id="KW-1185">Reference proteome</keyword>
<sequence>MTSFQPVFLDITQHWARPFIQRLQAQGLINGFKDNTFRPDQNLTRAEFATLLKAAFPTPAKRQYIQFSDVTKDFWAAKAIQTAYESGFISGFPDGRFYPQNPVTRLQVLLALVSGLNLATGDHLNLEDLYTDADQIPNYATQAIITATRSQLVVNHPNPETFNPNLNATRGEVAAIIYQALVLLKKADPIICQYSIELSKPGIIRTGTHLSVNGRKWKLPWSQWSSGIATNTGISDKGIIQVLGINPLNTTDENSQTVSWFSSTPYKFQTTWDTEYRYLKINQLAELSGWDLEIQDQTLNIVSKLGTVQALTFEEQPNRSQMMVTLNQPTPWELYQQNTPWEVVVDAVTSATVAKPFQEQSQPTPTSGTSEQQNEGETAGTTKKPSRPIVKIANNQTVIQGTLPDGYGVKVFTLNNPNRILIELRQDALIERDITWTKGLRWRQQYITLNNSRFPVVWLMLTPGSSLNLRPIWANLTGMKGIDSLAKTVDNCQCLAAINGGYFNRNNLLPLGAIRRDGKWFSGPILNRGAIAWNDAGQTKIARLTLKETLILSSGQRLDCELLNTGYVKAGIARYTPEWGESYTPLTANEIVIVVENNIVKQQIESTNTTTAIAIPKNGYLLTLRSFRSALSSFSVGTSITIESQTTPSDFNLFPHILGGGPLLLQNGQVVVDAVAEGFNIWFADQSAIRSSVGITAKGEWLIAAVHNRVGGVGAKLTEMALLMQQLGATDALNLDGGSSTSLVLGGQLLNRIPDTAAPVHNGLGVFRR</sequence>
<name>A0A1J1LH34_9CYAN</name>
<dbReference type="PANTHER" id="PTHR40446:SF2">
    <property type="entry name" value="N-ACETYLGLUCOSAMINE-1-PHOSPHODIESTER ALPHA-N-ACETYLGLUCOSAMINIDASE"/>
    <property type="match status" value="1"/>
</dbReference>
<evidence type="ECO:0000313" key="3">
    <source>
        <dbReference type="EMBL" id="CUR31909.1"/>
    </source>
</evidence>
<feature type="compositionally biased region" description="Polar residues" evidence="1">
    <location>
        <begin position="358"/>
        <end position="383"/>
    </location>
</feature>
<feature type="domain" description="SLH" evidence="2">
    <location>
        <begin position="67"/>
        <end position="126"/>
    </location>
</feature>
<dbReference type="Pfam" id="PF09992">
    <property type="entry name" value="NAGPA"/>
    <property type="match status" value="1"/>
</dbReference>
<dbReference type="PANTHER" id="PTHR40446">
    <property type="entry name" value="N-ACETYLGLUCOSAMINE-1-PHOSPHODIESTER ALPHA-N-ACETYLGLUCOSAMINIDASE"/>
    <property type="match status" value="1"/>
</dbReference>
<evidence type="ECO:0000313" key="4">
    <source>
        <dbReference type="Proteomes" id="UP000184315"/>
    </source>
</evidence>
<feature type="domain" description="SLH" evidence="2">
    <location>
        <begin position="3"/>
        <end position="66"/>
    </location>
</feature>
<protein>
    <recommendedName>
        <fullName evidence="2">SLH domain-containing protein</fullName>
    </recommendedName>
</protein>
<dbReference type="InterPro" id="IPR018711">
    <property type="entry name" value="NAGPA"/>
</dbReference>
<organism evidence="3 4">
    <name type="scientific">Planktothrix tepida PCC 9214</name>
    <dbReference type="NCBI Taxonomy" id="671072"/>
    <lineage>
        <taxon>Bacteria</taxon>
        <taxon>Bacillati</taxon>
        <taxon>Cyanobacteriota</taxon>
        <taxon>Cyanophyceae</taxon>
        <taxon>Oscillatoriophycideae</taxon>
        <taxon>Oscillatoriales</taxon>
        <taxon>Microcoleaceae</taxon>
        <taxon>Planktothrix</taxon>
    </lineage>
</organism>
<dbReference type="PROSITE" id="PS51272">
    <property type="entry name" value="SLH"/>
    <property type="match status" value="3"/>
</dbReference>
<dbReference type="OrthoDB" id="9809781at2"/>
<dbReference type="Proteomes" id="UP000184315">
    <property type="component" value="Unassembled WGS sequence"/>
</dbReference>
<dbReference type="AlphaFoldDB" id="A0A1J1LH34"/>
<dbReference type="InterPro" id="IPR001119">
    <property type="entry name" value="SLH_dom"/>
</dbReference>
<dbReference type="Pfam" id="PF00395">
    <property type="entry name" value="SLH"/>
    <property type="match status" value="3"/>
</dbReference>
<proteinExistence type="predicted"/>
<dbReference type="STRING" id="671072.PL921430048"/>
<dbReference type="RefSeq" id="WP_072716876.1">
    <property type="nucleotide sequence ID" value="NZ_LN889759.1"/>
</dbReference>
<gene>
    <name evidence="3" type="ORF">PL921430048</name>
</gene>
<evidence type="ECO:0000259" key="2">
    <source>
        <dbReference type="PROSITE" id="PS51272"/>
    </source>
</evidence>
<reference evidence="4" key="1">
    <citation type="submission" date="2015-10" db="EMBL/GenBank/DDBJ databases">
        <authorList>
            <person name="Regsiter A."/>
            <person name="william w."/>
        </authorList>
    </citation>
    <scope>NUCLEOTIDE SEQUENCE [LARGE SCALE GENOMIC DNA]</scope>
</reference>